<dbReference type="SMART" id="SM01204">
    <property type="entry name" value="FIST_C"/>
    <property type="match status" value="1"/>
</dbReference>
<evidence type="ECO:0000256" key="1">
    <source>
        <dbReference type="ARBA" id="ARBA00004651"/>
    </source>
</evidence>
<sequence>MGTFSPLDWFRAATSTPSCRSALSTRPSMEEAVRDVVSQLGRRGEADLALVFASTAYASDLPRLLPLLRRELSSRHWLGAAGGGVVGTRADGTAAEIEQAPSLSVTLLSLPGAAIDSVALSTTSLPDLDGSAQTWQEWSGLNPQHCRSQILLIDPTSSNINDLISGMDYAFPGAEKIGGIACPHNAPHGSLLFDDRVVTGAVICSIGGDWRLDSVVAQGCRPIGPVFAIEQVQRNVVLELSDGERRDTPVACLQRILADLSEEERDQVRHSLFLGIERRNLQLTPNRLDAAGGAFLVRNLIGVDPNNGAVAVADRVRPGMNVQFQLREADASRNEALSLLRSSTESAGSAPLFGLLMACLGRGQGLFGQPDGDVNLGRTVMPDLPMAGAFCNGEIGPVAGSTHLHGYTACWGLLRQDPPSNAD</sequence>
<gene>
    <name evidence="8" type="ordered locus">SYNW0286</name>
</gene>
<feature type="domain" description="FIST" evidence="6">
    <location>
        <begin position="45"/>
        <end position="244"/>
    </location>
</feature>
<dbReference type="Pfam" id="PF08495">
    <property type="entry name" value="FIST"/>
    <property type="match status" value="1"/>
</dbReference>
<dbReference type="RefSeq" id="WP_011127160.1">
    <property type="nucleotide sequence ID" value="NC_005070.1"/>
</dbReference>
<dbReference type="Proteomes" id="UP000001422">
    <property type="component" value="Chromosome"/>
</dbReference>
<dbReference type="AlphaFoldDB" id="Q7U9H2"/>
<feature type="domain" description="FIST C-domain" evidence="7">
    <location>
        <begin position="249"/>
        <end position="398"/>
    </location>
</feature>
<keyword evidence="3" id="KW-0812">Transmembrane</keyword>
<accession>Q7U9H2</accession>
<evidence type="ECO:0000259" key="7">
    <source>
        <dbReference type="SMART" id="SM01204"/>
    </source>
</evidence>
<dbReference type="HOGENOM" id="CLU_055814_0_0_3"/>
<evidence type="ECO:0000313" key="9">
    <source>
        <dbReference type="Proteomes" id="UP000001422"/>
    </source>
</evidence>
<dbReference type="GO" id="GO:0005886">
    <property type="term" value="C:plasma membrane"/>
    <property type="evidence" value="ECO:0007669"/>
    <property type="project" value="UniProtKB-SubCell"/>
</dbReference>
<name>Q7U9H2_PARMW</name>
<evidence type="ECO:0008006" key="10">
    <source>
        <dbReference type="Google" id="ProtNLM"/>
    </source>
</evidence>
<organism evidence="8 9">
    <name type="scientific">Parasynechococcus marenigrum (strain WH8102)</name>
    <dbReference type="NCBI Taxonomy" id="84588"/>
    <lineage>
        <taxon>Bacteria</taxon>
        <taxon>Bacillati</taxon>
        <taxon>Cyanobacteriota</taxon>
        <taxon>Cyanophyceae</taxon>
        <taxon>Synechococcales</taxon>
        <taxon>Prochlorococcaceae</taxon>
        <taxon>Parasynechococcus</taxon>
        <taxon>Parasynechococcus marenigrum</taxon>
    </lineage>
</organism>
<keyword evidence="5" id="KW-0472">Membrane</keyword>
<protein>
    <recommendedName>
        <fullName evidence="10">FIST domain protein-containing protein (UCP018953)</fullName>
    </recommendedName>
</protein>
<dbReference type="PANTHER" id="PTHR14939:SF5">
    <property type="entry name" value="F-BOX ONLY PROTEIN 22"/>
    <property type="match status" value="1"/>
</dbReference>
<keyword evidence="2" id="KW-1003">Cell membrane</keyword>
<dbReference type="EMBL" id="BX569689">
    <property type="protein sequence ID" value="CAE06801.1"/>
    <property type="molecule type" value="Genomic_DNA"/>
</dbReference>
<dbReference type="Pfam" id="PF10442">
    <property type="entry name" value="FIST_C"/>
    <property type="match status" value="1"/>
</dbReference>
<dbReference type="InterPro" id="IPR013702">
    <property type="entry name" value="FIST_domain_N"/>
</dbReference>
<dbReference type="STRING" id="84588.SYNW0286"/>
<evidence type="ECO:0000256" key="3">
    <source>
        <dbReference type="ARBA" id="ARBA00022692"/>
    </source>
</evidence>
<evidence type="ECO:0000256" key="2">
    <source>
        <dbReference type="ARBA" id="ARBA00022475"/>
    </source>
</evidence>
<comment type="subcellular location">
    <subcellularLocation>
        <location evidence="1">Cell membrane</location>
        <topology evidence="1">Multi-pass membrane protein</topology>
    </subcellularLocation>
</comment>
<dbReference type="eggNOG" id="COG4398">
    <property type="taxonomic scope" value="Bacteria"/>
</dbReference>
<evidence type="ECO:0000256" key="4">
    <source>
        <dbReference type="ARBA" id="ARBA00022989"/>
    </source>
</evidence>
<keyword evidence="4" id="KW-1133">Transmembrane helix</keyword>
<evidence type="ECO:0000259" key="6">
    <source>
        <dbReference type="SMART" id="SM00897"/>
    </source>
</evidence>
<dbReference type="PANTHER" id="PTHR14939">
    <property type="entry name" value="F-BOX ONLY PROTEIN 22"/>
    <property type="match status" value="1"/>
</dbReference>
<dbReference type="SMART" id="SM00897">
    <property type="entry name" value="FIST"/>
    <property type="match status" value="1"/>
</dbReference>
<evidence type="ECO:0000256" key="5">
    <source>
        <dbReference type="ARBA" id="ARBA00023136"/>
    </source>
</evidence>
<dbReference type="KEGG" id="syw:SYNW0286"/>
<keyword evidence="9" id="KW-1185">Reference proteome</keyword>
<dbReference type="PIRSF" id="PIRSF018953">
    <property type="entry name" value="UCP018953"/>
    <property type="match status" value="1"/>
</dbReference>
<proteinExistence type="predicted"/>
<dbReference type="InterPro" id="IPR016741">
    <property type="entry name" value="UCP018953"/>
</dbReference>
<evidence type="ECO:0000313" key="8">
    <source>
        <dbReference type="EMBL" id="CAE06801.1"/>
    </source>
</evidence>
<reference evidence="8 9" key="1">
    <citation type="journal article" date="2003" name="Nature">
        <title>The genome of a motile marine Synechococcus.</title>
        <authorList>
            <person name="Palenik B."/>
            <person name="Brahamsha B."/>
            <person name="Larimer F."/>
            <person name="Land M."/>
            <person name="Hauser L."/>
            <person name="Chain P."/>
            <person name="Lamerdin J."/>
            <person name="Regala W."/>
            <person name="Allen E.A."/>
            <person name="McCarren J."/>
            <person name="Paulsen I."/>
            <person name="Dufresne A."/>
            <person name="Partensky F."/>
            <person name="Webb E."/>
            <person name="Waterbury J."/>
        </authorList>
    </citation>
    <scope>NUCLEOTIDE SEQUENCE [LARGE SCALE GENOMIC DNA]</scope>
    <source>
        <strain evidence="8 9">WH8102</strain>
    </source>
</reference>
<dbReference type="InterPro" id="IPR019494">
    <property type="entry name" value="FIST_C"/>
</dbReference>